<accession>A0A2A9E7J0</accession>
<dbReference type="EMBL" id="PDJG01000001">
    <property type="protein sequence ID" value="PFG34189.1"/>
    <property type="molecule type" value="Genomic_DNA"/>
</dbReference>
<dbReference type="InterPro" id="IPR001647">
    <property type="entry name" value="HTH_TetR"/>
</dbReference>
<name>A0A2A9E7J0_9MICO</name>
<dbReference type="Pfam" id="PF00440">
    <property type="entry name" value="TetR_N"/>
    <property type="match status" value="1"/>
</dbReference>
<gene>
    <name evidence="4" type="ORF">ATL42_2094</name>
</gene>
<evidence type="ECO:0000256" key="2">
    <source>
        <dbReference type="PROSITE-ProRule" id="PRU00335"/>
    </source>
</evidence>
<dbReference type="PANTHER" id="PTHR43479">
    <property type="entry name" value="ACREF/ENVCD OPERON REPRESSOR-RELATED"/>
    <property type="match status" value="1"/>
</dbReference>
<evidence type="ECO:0000313" key="4">
    <source>
        <dbReference type="EMBL" id="PFG34189.1"/>
    </source>
</evidence>
<keyword evidence="5" id="KW-1185">Reference proteome</keyword>
<organism evidence="4 5">
    <name type="scientific">Sanguibacter antarcticus</name>
    <dbReference type="NCBI Taxonomy" id="372484"/>
    <lineage>
        <taxon>Bacteria</taxon>
        <taxon>Bacillati</taxon>
        <taxon>Actinomycetota</taxon>
        <taxon>Actinomycetes</taxon>
        <taxon>Micrococcales</taxon>
        <taxon>Sanguibacteraceae</taxon>
        <taxon>Sanguibacter</taxon>
    </lineage>
</organism>
<dbReference type="Gene3D" id="1.10.357.10">
    <property type="entry name" value="Tetracycline Repressor, domain 2"/>
    <property type="match status" value="1"/>
</dbReference>
<reference evidence="4 5" key="1">
    <citation type="submission" date="2017-10" db="EMBL/GenBank/DDBJ databases">
        <title>Sequencing the genomes of 1000 actinobacteria strains.</title>
        <authorList>
            <person name="Klenk H.-P."/>
        </authorList>
    </citation>
    <scope>NUCLEOTIDE SEQUENCE [LARGE SCALE GENOMIC DNA]</scope>
    <source>
        <strain evidence="4 5">DSM 18966</strain>
    </source>
</reference>
<feature type="DNA-binding region" description="H-T-H motif" evidence="2">
    <location>
        <begin position="45"/>
        <end position="64"/>
    </location>
</feature>
<evidence type="ECO:0000313" key="5">
    <source>
        <dbReference type="Proteomes" id="UP000225548"/>
    </source>
</evidence>
<dbReference type="PANTHER" id="PTHR43479:SF7">
    <property type="entry name" value="TETR-FAMILY TRANSCRIPTIONAL REGULATOR"/>
    <property type="match status" value="1"/>
</dbReference>
<dbReference type="SUPFAM" id="SSF46689">
    <property type="entry name" value="Homeodomain-like"/>
    <property type="match status" value="1"/>
</dbReference>
<dbReference type="OrthoDB" id="3193022at2"/>
<dbReference type="PROSITE" id="PS50977">
    <property type="entry name" value="HTH_TETR_2"/>
    <property type="match status" value="1"/>
</dbReference>
<dbReference type="AlphaFoldDB" id="A0A2A9E7J0"/>
<dbReference type="Proteomes" id="UP000225548">
    <property type="component" value="Unassembled WGS sequence"/>
</dbReference>
<comment type="caution">
    <text evidence="4">The sequence shown here is derived from an EMBL/GenBank/DDBJ whole genome shotgun (WGS) entry which is preliminary data.</text>
</comment>
<evidence type="ECO:0000256" key="1">
    <source>
        <dbReference type="ARBA" id="ARBA00023125"/>
    </source>
</evidence>
<keyword evidence="1 2" id="KW-0238">DNA-binding</keyword>
<evidence type="ECO:0000259" key="3">
    <source>
        <dbReference type="PROSITE" id="PS50977"/>
    </source>
</evidence>
<dbReference type="InterPro" id="IPR050624">
    <property type="entry name" value="HTH-type_Tx_Regulator"/>
</dbReference>
<dbReference type="GO" id="GO:0003677">
    <property type="term" value="F:DNA binding"/>
    <property type="evidence" value="ECO:0007669"/>
    <property type="project" value="UniProtKB-UniRule"/>
</dbReference>
<feature type="domain" description="HTH tetR-type" evidence="3">
    <location>
        <begin position="22"/>
        <end position="82"/>
    </location>
</feature>
<dbReference type="RefSeq" id="WP_098455262.1">
    <property type="nucleotide sequence ID" value="NZ_PDJG01000001.1"/>
</dbReference>
<protein>
    <submittedName>
        <fullName evidence="4">TetR family transcriptional regulator</fullName>
    </submittedName>
</protein>
<sequence length="221" mass="24157">MDLRTDPPPAAQPEARTDPRIARTRRLLHDALLSLARERDLDTIAVADIADRATINRSTFYQHYPDKETLLADALDEQARLAGADLSALLPLDESDQPPALLVRYLEHLDENAALYRRALGETGSPLTTARLRRRMTTIVTTGLEGHGFSPGEEDLPVAIAAASITGSLIGVLTAWLEMTPRPSTERAASWVWQMLVPARQHDPFSAERTGTARCGSPCGT</sequence>
<proteinExistence type="predicted"/>
<dbReference type="InterPro" id="IPR009057">
    <property type="entry name" value="Homeodomain-like_sf"/>
</dbReference>